<keyword evidence="3" id="KW-1185">Reference proteome</keyword>
<dbReference type="RefSeq" id="WP_326279736.1">
    <property type="nucleotide sequence ID" value="NZ_JAYKYV010000016.1"/>
</dbReference>
<evidence type="ECO:0000313" key="3">
    <source>
        <dbReference type="Proteomes" id="UP001355298"/>
    </source>
</evidence>
<name>A0ABU6IUH2_9FLAO</name>
<dbReference type="EMBL" id="JAYMGW010000016">
    <property type="protein sequence ID" value="MEC4266598.1"/>
    <property type="molecule type" value="Genomic_DNA"/>
</dbReference>
<evidence type="ECO:0000256" key="1">
    <source>
        <dbReference type="SAM" id="MobiDB-lite"/>
    </source>
</evidence>
<feature type="region of interest" description="Disordered" evidence="1">
    <location>
        <begin position="1"/>
        <end position="27"/>
    </location>
</feature>
<organism evidence="2 3">
    <name type="scientific">Flagellimonas halotolerans</name>
    <dbReference type="NCBI Taxonomy" id="3112164"/>
    <lineage>
        <taxon>Bacteria</taxon>
        <taxon>Pseudomonadati</taxon>
        <taxon>Bacteroidota</taxon>
        <taxon>Flavobacteriia</taxon>
        <taxon>Flavobacteriales</taxon>
        <taxon>Flavobacteriaceae</taxon>
        <taxon>Flagellimonas</taxon>
    </lineage>
</organism>
<protein>
    <submittedName>
        <fullName evidence="2">Uncharacterized protein</fullName>
    </submittedName>
</protein>
<dbReference type="Proteomes" id="UP001355298">
    <property type="component" value="Unassembled WGS sequence"/>
</dbReference>
<reference evidence="2 3" key="1">
    <citation type="submission" date="2024-01" db="EMBL/GenBank/DDBJ databases">
        <title>The strains designed SYSU M86414 and SYSU M84420 isolated from the marine sediment in San Sha City (Hainan Province, China).</title>
        <authorList>
            <person name="Guo D."/>
        </authorList>
    </citation>
    <scope>NUCLEOTIDE SEQUENCE [LARGE SCALE GENOMIC DNA]</scope>
    <source>
        <strain evidence="2 3">SYSU M84420</strain>
    </source>
</reference>
<gene>
    <name evidence="2" type="ORF">VOP03_14670</name>
</gene>
<comment type="caution">
    <text evidence="2">The sequence shown here is derived from an EMBL/GenBank/DDBJ whole genome shotgun (WGS) entry which is preliminary data.</text>
</comment>
<proteinExistence type="predicted"/>
<sequence>MAKKKIAELKAENTEDENIKSKEKKDNKENELVTFDVAKPMIDTYGGEGNDSIITHFHKKFQEYLFQEFSKSVVCLKNIGLYTRPLAKTTPTPM</sequence>
<accession>A0ABU6IUH2</accession>
<evidence type="ECO:0000313" key="2">
    <source>
        <dbReference type="EMBL" id="MEC4266598.1"/>
    </source>
</evidence>